<dbReference type="GO" id="GO:0071816">
    <property type="term" value="P:tail-anchored membrane protein insertion into ER membrane"/>
    <property type="evidence" value="ECO:0007669"/>
    <property type="project" value="TreeGrafter"/>
</dbReference>
<dbReference type="InterPro" id="IPR019956">
    <property type="entry name" value="Ubiquitin_dom"/>
</dbReference>
<dbReference type="GO" id="GO:0071818">
    <property type="term" value="C:BAT3 complex"/>
    <property type="evidence" value="ECO:0007669"/>
    <property type="project" value="TreeGrafter"/>
</dbReference>
<name>A0A1X2HRK9_SYNRA</name>
<dbReference type="InterPro" id="IPR029071">
    <property type="entry name" value="Ubiquitin-like_domsf"/>
</dbReference>
<dbReference type="InParanoid" id="A0A1X2HRK9"/>
<keyword evidence="6" id="KW-1185">Reference proteome</keyword>
<organism evidence="5 6">
    <name type="scientific">Syncephalastrum racemosum</name>
    <name type="common">Filamentous fungus</name>
    <dbReference type="NCBI Taxonomy" id="13706"/>
    <lineage>
        <taxon>Eukaryota</taxon>
        <taxon>Fungi</taxon>
        <taxon>Fungi incertae sedis</taxon>
        <taxon>Mucoromycota</taxon>
        <taxon>Mucoromycotina</taxon>
        <taxon>Mucoromycetes</taxon>
        <taxon>Mucorales</taxon>
        <taxon>Syncephalastraceae</taxon>
        <taxon>Syncephalastrum</taxon>
    </lineage>
</organism>
<feature type="region of interest" description="Disordered" evidence="3">
    <location>
        <begin position="25"/>
        <end position="61"/>
    </location>
</feature>
<dbReference type="PRINTS" id="PR00348">
    <property type="entry name" value="UBIQUITIN"/>
</dbReference>
<dbReference type="SUPFAM" id="SSF54236">
    <property type="entry name" value="Ubiquitin-like"/>
    <property type="match status" value="1"/>
</dbReference>
<dbReference type="Pfam" id="PF00240">
    <property type="entry name" value="ubiquitin"/>
    <property type="match status" value="1"/>
</dbReference>
<evidence type="ECO:0000256" key="2">
    <source>
        <dbReference type="ARBA" id="ARBA00022490"/>
    </source>
</evidence>
<dbReference type="OrthoDB" id="428577at2759"/>
<dbReference type="PROSITE" id="PS50053">
    <property type="entry name" value="UBIQUITIN_2"/>
    <property type="match status" value="1"/>
</dbReference>
<evidence type="ECO:0000256" key="3">
    <source>
        <dbReference type="SAM" id="MobiDB-lite"/>
    </source>
</evidence>
<feature type="domain" description="Ubiquitin-like" evidence="4">
    <location>
        <begin position="65"/>
        <end position="142"/>
    </location>
</feature>
<evidence type="ECO:0000313" key="5">
    <source>
        <dbReference type="EMBL" id="ORZ02225.1"/>
    </source>
</evidence>
<feature type="compositionally biased region" description="Low complexity" evidence="3">
    <location>
        <begin position="143"/>
        <end position="157"/>
    </location>
</feature>
<reference evidence="5 6" key="1">
    <citation type="submission" date="2016-07" db="EMBL/GenBank/DDBJ databases">
        <title>Pervasive Adenine N6-methylation of Active Genes in Fungi.</title>
        <authorList>
            <consortium name="DOE Joint Genome Institute"/>
            <person name="Mondo S.J."/>
            <person name="Dannebaum R.O."/>
            <person name="Kuo R.C."/>
            <person name="Labutti K."/>
            <person name="Haridas S."/>
            <person name="Kuo A."/>
            <person name="Salamov A."/>
            <person name="Ahrendt S.R."/>
            <person name="Lipzen A."/>
            <person name="Sullivan W."/>
            <person name="Andreopoulos W.B."/>
            <person name="Clum A."/>
            <person name="Lindquist E."/>
            <person name="Daum C."/>
            <person name="Ramamoorthy G.K."/>
            <person name="Gryganskyi A."/>
            <person name="Culley D."/>
            <person name="Magnuson J.K."/>
            <person name="James T.Y."/>
            <person name="O'Malley M.A."/>
            <person name="Stajich J.E."/>
            <person name="Spatafora J.W."/>
            <person name="Visel A."/>
            <person name="Grigoriev I.V."/>
        </authorList>
    </citation>
    <scope>NUCLEOTIDE SEQUENCE [LARGE SCALE GENOMIC DNA]</scope>
    <source>
        <strain evidence="5 6">NRRL 2496</strain>
    </source>
</reference>
<evidence type="ECO:0000313" key="6">
    <source>
        <dbReference type="Proteomes" id="UP000242180"/>
    </source>
</evidence>
<dbReference type="GO" id="GO:0051087">
    <property type="term" value="F:protein-folding chaperone binding"/>
    <property type="evidence" value="ECO:0007669"/>
    <property type="project" value="TreeGrafter"/>
</dbReference>
<evidence type="ECO:0000259" key="4">
    <source>
        <dbReference type="PROSITE" id="PS50053"/>
    </source>
</evidence>
<gene>
    <name evidence="5" type="ORF">BCR43DRAFT_481211</name>
</gene>
<dbReference type="SMART" id="SM00213">
    <property type="entry name" value="UBQ"/>
    <property type="match status" value="1"/>
</dbReference>
<dbReference type="EMBL" id="MCGN01000001">
    <property type="protein sequence ID" value="ORZ02225.1"/>
    <property type="molecule type" value="Genomic_DNA"/>
</dbReference>
<accession>A0A1X2HRK9</accession>
<keyword evidence="2" id="KW-0963">Cytoplasm</keyword>
<proteinExistence type="predicted"/>
<comment type="subcellular location">
    <subcellularLocation>
        <location evidence="1">Cytoplasm</location>
        <location evidence="1">Cytosol</location>
    </subcellularLocation>
</comment>
<dbReference type="GO" id="GO:0006620">
    <property type="term" value="P:post-translational protein targeting to endoplasmic reticulum membrane"/>
    <property type="evidence" value="ECO:0007669"/>
    <property type="project" value="InterPro"/>
</dbReference>
<evidence type="ECO:0000256" key="1">
    <source>
        <dbReference type="ARBA" id="ARBA00004514"/>
    </source>
</evidence>
<dbReference type="PANTHER" id="PTHR46555">
    <property type="entry name" value="UBIQUITIN-LIKE PROTEIN 4A"/>
    <property type="match status" value="1"/>
</dbReference>
<protein>
    <submittedName>
        <fullName evidence="5">Ubiquitin-related domain-containing protein</fullName>
    </submittedName>
</protein>
<dbReference type="Proteomes" id="UP000242180">
    <property type="component" value="Unassembled WGS sequence"/>
</dbReference>
<dbReference type="CDD" id="cd17039">
    <property type="entry name" value="Ubl_ubiquitin_like"/>
    <property type="match status" value="1"/>
</dbReference>
<dbReference type="InterPro" id="IPR000626">
    <property type="entry name" value="Ubiquitin-like_dom"/>
</dbReference>
<dbReference type="AlphaFoldDB" id="A0A1X2HRK9"/>
<dbReference type="OMA" id="DFIHAYL"/>
<dbReference type="Gene3D" id="3.10.20.90">
    <property type="entry name" value="Phosphatidylinositol 3-kinase Catalytic Subunit, Chain A, domain 1"/>
    <property type="match status" value="1"/>
</dbReference>
<dbReference type="InterPro" id="IPR047154">
    <property type="entry name" value="UBL4A-like"/>
</dbReference>
<sequence>MLVVPDENNFIQQYLETLSSRSVRYGSDYTTRPEPSPLRIKRQPPSKNAPSASADASDDSTRHTISVTVKILKPASQFNVGDLDPSDTVSDLKARIHAHNKTPVDRQRLLLKGKALADTKSLCDYNIGNGAVLHLMITKAPAAPASPGPDAASATATVQSDTLSAEAEQKLKDPAFWTAVERVVQEQLQNESDTRWVLEKWKKY</sequence>
<comment type="caution">
    <text evidence="5">The sequence shown here is derived from an EMBL/GenBank/DDBJ whole genome shotgun (WGS) entry which is preliminary data.</text>
</comment>
<dbReference type="STRING" id="13706.A0A1X2HRK9"/>
<feature type="region of interest" description="Disordered" evidence="3">
    <location>
        <begin position="143"/>
        <end position="166"/>
    </location>
</feature>
<dbReference type="PANTHER" id="PTHR46555:SF1">
    <property type="entry name" value="UBIQUITIN-LIKE PROTEIN 4A"/>
    <property type="match status" value="1"/>
</dbReference>